<protein>
    <recommendedName>
        <fullName evidence="5">Probable aminomethyltransferase</fullName>
        <ecNumber evidence="5">2.1.2.10</ecNumber>
    </recommendedName>
    <alternativeName>
        <fullName evidence="5">Glycine cleavage system T protein</fullName>
    </alternativeName>
</protein>
<dbReference type="PIRSF" id="PIRSF006487">
    <property type="entry name" value="GcvT"/>
    <property type="match status" value="1"/>
</dbReference>
<evidence type="ECO:0000259" key="7">
    <source>
        <dbReference type="Pfam" id="PF01571"/>
    </source>
</evidence>
<dbReference type="NCBIfam" id="TIGR00528">
    <property type="entry name" value="gcvT"/>
    <property type="match status" value="1"/>
</dbReference>
<dbReference type="GO" id="GO:0032259">
    <property type="term" value="P:methylation"/>
    <property type="evidence" value="ECO:0007669"/>
    <property type="project" value="UniProtKB-KW"/>
</dbReference>
<dbReference type="GeneID" id="56039522"/>
<dbReference type="GO" id="GO:0008168">
    <property type="term" value="F:methyltransferase activity"/>
    <property type="evidence" value="ECO:0007669"/>
    <property type="project" value="UniProtKB-KW"/>
</dbReference>
<feature type="domain" description="GCVT N-terminal" evidence="7">
    <location>
        <begin position="9"/>
        <end position="267"/>
    </location>
</feature>
<evidence type="ECO:0000313" key="9">
    <source>
        <dbReference type="EMBL" id="QLG63637.1"/>
    </source>
</evidence>
<dbReference type="RefSeq" id="WP_179270221.1">
    <property type="nucleotide sequence ID" value="NZ_CP058579.1"/>
</dbReference>
<dbReference type="HAMAP" id="MF_00259">
    <property type="entry name" value="GcvT"/>
    <property type="match status" value="1"/>
</dbReference>
<keyword evidence="2 5" id="KW-0032">Aminotransferase</keyword>
<dbReference type="InterPro" id="IPR013977">
    <property type="entry name" value="GcvT_C"/>
</dbReference>
<dbReference type="GO" id="GO:0019464">
    <property type="term" value="P:glycine decarboxylation via glycine cleavage system"/>
    <property type="evidence" value="ECO:0007669"/>
    <property type="project" value="UniProtKB-UniRule"/>
</dbReference>
<dbReference type="NCBIfam" id="NF001567">
    <property type="entry name" value="PRK00389.1"/>
    <property type="match status" value="1"/>
</dbReference>
<dbReference type="InterPro" id="IPR006223">
    <property type="entry name" value="GcvT"/>
</dbReference>
<reference evidence="9 10" key="1">
    <citation type="submission" date="2020-06" db="EMBL/GenBank/DDBJ databases">
        <title>NJ-3-1, isolated from saline soil.</title>
        <authorList>
            <person name="Cui H.L."/>
            <person name="Shi X."/>
        </authorList>
    </citation>
    <scope>NUCLEOTIDE SEQUENCE [LARGE SCALE GENOMIC DNA]</scope>
    <source>
        <strain evidence="9 10">NJ-3-1</strain>
    </source>
</reference>
<dbReference type="InterPro" id="IPR006222">
    <property type="entry name" value="GCVT_N"/>
</dbReference>
<feature type="binding site" evidence="6">
    <location>
        <position position="203"/>
    </location>
    <ligand>
        <name>substrate</name>
    </ligand>
</feature>
<keyword evidence="10" id="KW-1185">Reference proteome</keyword>
<dbReference type="OrthoDB" id="2001at2157"/>
<dbReference type="SUPFAM" id="SSF103025">
    <property type="entry name" value="Folate-binding domain"/>
    <property type="match status" value="1"/>
</dbReference>
<evidence type="ECO:0000256" key="1">
    <source>
        <dbReference type="ARBA" id="ARBA00008609"/>
    </source>
</evidence>
<dbReference type="KEGG" id="halu:HUG12_18645"/>
<feature type="domain" description="Aminomethyltransferase C-terminal" evidence="8">
    <location>
        <begin position="288"/>
        <end position="363"/>
    </location>
</feature>
<dbReference type="PANTHER" id="PTHR43757:SF2">
    <property type="entry name" value="AMINOMETHYLTRANSFERASE, MITOCHONDRIAL"/>
    <property type="match status" value="1"/>
</dbReference>
<dbReference type="InterPro" id="IPR027266">
    <property type="entry name" value="TrmE/GcvT-like"/>
</dbReference>
<evidence type="ECO:0000259" key="8">
    <source>
        <dbReference type="Pfam" id="PF08669"/>
    </source>
</evidence>
<evidence type="ECO:0000256" key="3">
    <source>
        <dbReference type="ARBA" id="ARBA00022679"/>
    </source>
</evidence>
<keyword evidence="9" id="KW-0489">Methyltransferase</keyword>
<dbReference type="AlphaFoldDB" id="A0A7D5QCB2"/>
<dbReference type="Gene3D" id="3.30.1360.120">
    <property type="entry name" value="Probable tRNA modification gtpase trme, domain 1"/>
    <property type="match status" value="1"/>
</dbReference>
<dbReference type="EC" id="2.1.2.10" evidence="5"/>
<keyword evidence="3 5" id="KW-0808">Transferase</keyword>
<dbReference type="InterPro" id="IPR022903">
    <property type="entry name" value="GcvT_bac"/>
</dbReference>
<dbReference type="Proteomes" id="UP000509626">
    <property type="component" value="Chromosome"/>
</dbReference>
<comment type="subunit">
    <text evidence="5">The glycine cleavage system is composed of four proteins: P, T, L and H.</text>
</comment>
<dbReference type="InterPro" id="IPR028896">
    <property type="entry name" value="GcvT/YgfZ/DmdA"/>
</dbReference>
<comment type="similarity">
    <text evidence="1 5">Belongs to the GcvT family.</text>
</comment>
<name>A0A7D5QCB2_9EURY</name>
<accession>A0A7D5QCB2</accession>
<organism evidence="9 10">
    <name type="scientific">Halorarum salinum</name>
    <dbReference type="NCBI Taxonomy" id="2743089"/>
    <lineage>
        <taxon>Archaea</taxon>
        <taxon>Methanobacteriati</taxon>
        <taxon>Methanobacteriota</taxon>
        <taxon>Stenosarchaea group</taxon>
        <taxon>Halobacteria</taxon>
        <taxon>Halobacteriales</taxon>
        <taxon>Haloferacaceae</taxon>
        <taxon>Halorarum</taxon>
    </lineage>
</organism>
<dbReference type="GO" id="GO:0005960">
    <property type="term" value="C:glycine cleavage complex"/>
    <property type="evidence" value="ECO:0007669"/>
    <property type="project" value="InterPro"/>
</dbReference>
<comment type="function">
    <text evidence="5">The glycine cleavage system catalyzes the degradation of glycine.</text>
</comment>
<dbReference type="GO" id="GO:0004047">
    <property type="term" value="F:aminomethyltransferase activity"/>
    <property type="evidence" value="ECO:0007669"/>
    <property type="project" value="UniProtKB-UniRule"/>
</dbReference>
<sequence>MTLRKPPLRDVHAERGASFTEFGGWDMPVEFDSIRVEHEAVREAAGVFDVSHMGEIEVVGPDATALMGRLTTNDVTALEPGDAQYSAICREDGVMLDDTVVYRLPDEGGEDAYLFVPNAGHDEEAYDRWVTHRDDADLDAEVRNVTEDWAMLAVQGPDAPDLVADEADADVLDLSKFTATFARVAGVECWVARTGYTGEDGFELVCPWGDAEAVWSAFAAECQPCGLGARDTLRIEQGFLLSGQDFHPGEEPHTPYEAGIGFVVDLDTEFVGRDALGEQKGGGIEESFVGIELRERGVARHGYDVTDEEGDVVGRVTSGTMSPTLGKAVALGYVPTDLADPGAPVHVVVRGEEKRATVVDTPFE</sequence>
<evidence type="ECO:0000256" key="6">
    <source>
        <dbReference type="PIRSR" id="PIRSR006487-1"/>
    </source>
</evidence>
<comment type="catalytic activity">
    <reaction evidence="4 5">
        <text>N(6)-[(R)-S(8)-aminomethyldihydrolipoyl]-L-lysyl-[protein] + (6S)-5,6,7,8-tetrahydrofolate = N(6)-[(R)-dihydrolipoyl]-L-lysyl-[protein] + (6R)-5,10-methylene-5,6,7,8-tetrahydrofolate + NH4(+)</text>
        <dbReference type="Rhea" id="RHEA:16945"/>
        <dbReference type="Rhea" id="RHEA-COMP:10475"/>
        <dbReference type="Rhea" id="RHEA-COMP:10492"/>
        <dbReference type="ChEBI" id="CHEBI:15636"/>
        <dbReference type="ChEBI" id="CHEBI:28938"/>
        <dbReference type="ChEBI" id="CHEBI:57453"/>
        <dbReference type="ChEBI" id="CHEBI:83100"/>
        <dbReference type="ChEBI" id="CHEBI:83143"/>
        <dbReference type="EC" id="2.1.2.10"/>
    </reaction>
</comment>
<dbReference type="GO" id="GO:0008483">
    <property type="term" value="F:transaminase activity"/>
    <property type="evidence" value="ECO:0007669"/>
    <property type="project" value="UniProtKB-KW"/>
</dbReference>
<dbReference type="Pfam" id="PF01571">
    <property type="entry name" value="GCV_T"/>
    <property type="match status" value="1"/>
</dbReference>
<evidence type="ECO:0000256" key="5">
    <source>
        <dbReference type="HAMAP-Rule" id="MF_00259"/>
    </source>
</evidence>
<gene>
    <name evidence="5 9" type="primary">gcvT</name>
    <name evidence="9" type="ORF">HUG12_18645</name>
</gene>
<dbReference type="InterPro" id="IPR029043">
    <property type="entry name" value="GcvT/YgfZ_C"/>
</dbReference>
<evidence type="ECO:0000256" key="4">
    <source>
        <dbReference type="ARBA" id="ARBA00047665"/>
    </source>
</evidence>
<dbReference type="SUPFAM" id="SSF101790">
    <property type="entry name" value="Aminomethyltransferase beta-barrel domain"/>
    <property type="match status" value="1"/>
</dbReference>
<evidence type="ECO:0000313" key="10">
    <source>
        <dbReference type="Proteomes" id="UP000509626"/>
    </source>
</evidence>
<proteinExistence type="inferred from homology"/>
<evidence type="ECO:0000256" key="2">
    <source>
        <dbReference type="ARBA" id="ARBA00022576"/>
    </source>
</evidence>
<dbReference type="EMBL" id="CP058579">
    <property type="protein sequence ID" value="QLG63637.1"/>
    <property type="molecule type" value="Genomic_DNA"/>
</dbReference>
<dbReference type="PANTHER" id="PTHR43757">
    <property type="entry name" value="AMINOMETHYLTRANSFERASE"/>
    <property type="match status" value="1"/>
</dbReference>
<dbReference type="Pfam" id="PF08669">
    <property type="entry name" value="GCV_T_C"/>
    <property type="match status" value="1"/>
</dbReference>